<name>A0A0C1RMZ8_9CYAN</name>
<protein>
    <submittedName>
        <fullName evidence="2">Aspartyl protease</fullName>
    </submittedName>
    <submittedName>
        <fullName evidence="1">Clan AA aspartic protease</fullName>
    </submittedName>
</protein>
<evidence type="ECO:0000313" key="1">
    <source>
        <dbReference type="EMBL" id="KAF3887626.1"/>
    </source>
</evidence>
<reference evidence="1" key="2">
    <citation type="submission" date="2019-11" db="EMBL/GenBank/DDBJ databases">
        <title>Improved Assembly of Tolypothrix boutellei genome.</title>
        <authorList>
            <person name="Sarangi A.N."/>
            <person name="Mukherjee M."/>
            <person name="Ghosh S."/>
            <person name="Singh D."/>
            <person name="Das A."/>
            <person name="Kant S."/>
            <person name="Prusty A."/>
            <person name="Tripathy S."/>
        </authorList>
    </citation>
    <scope>NUCLEOTIDE SEQUENCE</scope>
    <source>
        <strain evidence="1">VB521301</strain>
    </source>
</reference>
<dbReference type="RefSeq" id="WP_038079052.1">
    <property type="nucleotide sequence ID" value="NZ_JHEG04000001.1"/>
</dbReference>
<evidence type="ECO:0000313" key="3">
    <source>
        <dbReference type="Proteomes" id="UP000029738"/>
    </source>
</evidence>
<dbReference type="EMBL" id="JHEG04000001">
    <property type="protein sequence ID" value="KAF3887626.1"/>
    <property type="molecule type" value="Genomic_DNA"/>
</dbReference>
<dbReference type="Proteomes" id="UP000029738">
    <property type="component" value="Unassembled WGS sequence"/>
</dbReference>
<dbReference type="EMBL" id="JHEG02000019">
    <property type="protein sequence ID" value="KIE13370.1"/>
    <property type="molecule type" value="Genomic_DNA"/>
</dbReference>
<dbReference type="GO" id="GO:0008233">
    <property type="term" value="F:peptidase activity"/>
    <property type="evidence" value="ECO:0007669"/>
    <property type="project" value="UniProtKB-KW"/>
</dbReference>
<reference evidence="2" key="1">
    <citation type="journal article" date="2015" name="Genome Announc.">
        <title>Draft Genome Sequence of Tolypothrix boutellei Strain VB521301.</title>
        <authorList>
            <person name="Chandrababunaidu M.M."/>
            <person name="Singh D."/>
            <person name="Sen D."/>
            <person name="Bhan S."/>
            <person name="Das S."/>
            <person name="Gupta A."/>
            <person name="Adhikary S.P."/>
            <person name="Tripathy S."/>
        </authorList>
    </citation>
    <scope>NUCLEOTIDE SEQUENCE</scope>
    <source>
        <strain evidence="2">VB521301</strain>
    </source>
</reference>
<dbReference type="GO" id="GO:0006508">
    <property type="term" value="P:proteolysis"/>
    <property type="evidence" value="ECO:0007669"/>
    <property type="project" value="UniProtKB-KW"/>
</dbReference>
<organism evidence="2">
    <name type="scientific">Tolypothrix bouteillei VB521301</name>
    <dbReference type="NCBI Taxonomy" id="1479485"/>
    <lineage>
        <taxon>Bacteria</taxon>
        <taxon>Bacillati</taxon>
        <taxon>Cyanobacteriota</taxon>
        <taxon>Cyanophyceae</taxon>
        <taxon>Nostocales</taxon>
        <taxon>Tolypothrichaceae</taxon>
        <taxon>Tolypothrix</taxon>
    </lineage>
</organism>
<dbReference type="STRING" id="1479485.DA73_0208505"/>
<comment type="caution">
    <text evidence="2">The sequence shown here is derived from an EMBL/GenBank/DDBJ whole genome shotgun (WGS) entry which is preliminary data.</text>
</comment>
<dbReference type="AlphaFoldDB" id="A0A0C1RMZ8"/>
<gene>
    <name evidence="2" type="ORF">DA73_0208505</name>
    <name evidence="1" type="ORF">DA73_0400020655</name>
</gene>
<sequence length="128" mass="13825">MMRGFVNQSCEAVIRVALGRADAPKQMIEAVIDTGFTGFLSLPLATIESLGLPWIFRDVATLGDGSEAIFEMYRAIVIWDSQPQVVDVAASETDPLVGMSLLYGFKLEIETVEGGSVTIKALRDTLNG</sequence>
<accession>A0A0C1RMZ8</accession>
<keyword evidence="3" id="KW-1185">Reference proteome</keyword>
<dbReference type="OrthoDB" id="573359at2"/>
<proteinExistence type="predicted"/>
<evidence type="ECO:0000313" key="2">
    <source>
        <dbReference type="EMBL" id="KIE13370.1"/>
    </source>
</evidence>
<keyword evidence="2" id="KW-0645">Protease</keyword>
<keyword evidence="2" id="KW-0378">Hydrolase</keyword>